<accession>A0A7G7YDW6</accession>
<sequence>MLCGVHPSRYTSLLSRERKEHVALRMLDSEKNAFELNCDAAIAKKNIFVLNWLFKYLTLLLFKPPWNSVTALVTFLWSRYHWLNHNILTFGRRFAYIPYPQLPLIS</sequence>
<protein>
    <submittedName>
        <fullName evidence="1">Uncharacterized protein</fullName>
    </submittedName>
</protein>
<geneLocation type="mitochondrion" evidence="1"/>
<dbReference type="EMBL" id="MT079862">
    <property type="protein sequence ID" value="QNH92686.1"/>
    <property type="molecule type" value="Genomic_DNA"/>
</dbReference>
<organism evidence="1">
    <name type="scientific">Wolfiporia cocos</name>
    <dbReference type="NCBI Taxonomy" id="81056"/>
    <lineage>
        <taxon>Eukaryota</taxon>
        <taxon>Fungi</taxon>
        <taxon>Dikarya</taxon>
        <taxon>Basidiomycota</taxon>
        <taxon>Agaricomycotina</taxon>
        <taxon>Agaricomycetes</taxon>
        <taxon>Polyporales</taxon>
        <taxon>Phaeolaceae</taxon>
        <taxon>Wolfiporia</taxon>
    </lineage>
</organism>
<proteinExistence type="predicted"/>
<gene>
    <name evidence="1" type="primary">orf1</name>
</gene>
<evidence type="ECO:0000313" key="1">
    <source>
        <dbReference type="EMBL" id="QNH92686.1"/>
    </source>
</evidence>
<keyword evidence="1" id="KW-0496">Mitochondrion</keyword>
<name>A0A7G7YDW6_9APHY</name>
<dbReference type="AlphaFoldDB" id="A0A7G7YDW6"/>
<reference evidence="1" key="1">
    <citation type="journal article" date="2020" name="Front. Microbiol.">
        <title>Characterization of Two Mitochondrial Genomes and Gene Expression Analysis Reveal Clues for Variations, Evolution, and Large-Sclerotium Formation in Medical Fungus Wolfiporia cocos.</title>
        <authorList>
            <person name="Chen M."/>
            <person name="Chen N."/>
            <person name="Wu T."/>
            <person name="Bian Y."/>
            <person name="Deng Y."/>
            <person name="Xu Z."/>
        </authorList>
    </citation>
    <scope>NUCLEOTIDE SEQUENCE</scope>
    <source>
        <strain evidence="1">MD-104 SS10</strain>
    </source>
</reference>